<feature type="domain" description="CPW-WPC" evidence="2">
    <location>
        <begin position="156"/>
        <end position="215"/>
    </location>
</feature>
<dbReference type="VEuPathDB" id="ToxoDB:EAH_00061620"/>
<reference evidence="3" key="2">
    <citation type="submission" date="2013-10" db="EMBL/GenBank/DDBJ databases">
        <authorList>
            <person name="Aslett M."/>
        </authorList>
    </citation>
    <scope>NUCLEOTIDE SEQUENCE</scope>
    <source>
        <strain evidence="3">Houghton</strain>
    </source>
</reference>
<feature type="compositionally biased region" description="Basic and acidic residues" evidence="1">
    <location>
        <begin position="34"/>
        <end position="43"/>
    </location>
</feature>
<feature type="domain" description="CPW-WPC" evidence="2">
    <location>
        <begin position="218"/>
        <end position="294"/>
    </location>
</feature>
<sequence length="437" mass="46944">MVYLPIHPKVAQPPREPLRARRVRPYERIAATAPEKETLKKDLSSAMEETEKEIEETLGGPPAVEQPEKEKEEKARSKGNFLTKIMEEASRVFAMINFWYKYEKEAGAQQTEPTATASSESAAFRDNVLRSLQQPLPAAGGAAEGAAAAATAAGDCMRDYSVQCPEGFIEEGSNCIATASYKGPCAQQQPELHILSAAAKAVWGFACKAAFPCMQEHCPNGVDYTQPCPIGFVLEADKTCSAAAPASASSTTAAAAAAAARECAGPLAAAVAAGDSIAKARLEGMCGLRWPCKKKICIKDFSSDCPTGWVQKQHNSGVCTAPPTYKGPCEKELNLKEYKGSSSLKRALEKRCNVSWTCSSSSSSSSSSREKLRDFSSPCPLSWVLQEDGSCRGPPTYTATDKCSSNIFLKDKTLEEKEIIASACNLYFPFAGKIKQI</sequence>
<accession>U6GQL1</accession>
<dbReference type="Proteomes" id="UP000018050">
    <property type="component" value="Unassembled WGS sequence"/>
</dbReference>
<dbReference type="GeneID" id="25274232"/>
<feature type="domain" description="CPW-WPC" evidence="2">
    <location>
        <begin position="297"/>
        <end position="360"/>
    </location>
</feature>
<feature type="compositionally biased region" description="Basic and acidic residues" evidence="1">
    <location>
        <begin position="66"/>
        <end position="76"/>
    </location>
</feature>
<dbReference type="EMBL" id="HG671676">
    <property type="protein sequence ID" value="CDI81523.1"/>
    <property type="molecule type" value="Genomic_DNA"/>
</dbReference>
<evidence type="ECO:0000313" key="3">
    <source>
        <dbReference type="EMBL" id="CDI81523.1"/>
    </source>
</evidence>
<feature type="region of interest" description="Disordered" evidence="1">
    <location>
        <begin position="15"/>
        <end position="76"/>
    </location>
</feature>
<evidence type="ECO:0000259" key="2">
    <source>
        <dbReference type="SMART" id="SM01099"/>
    </source>
</evidence>
<keyword evidence="4" id="KW-1185">Reference proteome</keyword>
<evidence type="ECO:0000313" key="4">
    <source>
        <dbReference type="Proteomes" id="UP000018050"/>
    </source>
</evidence>
<dbReference type="OMA" id="NYYLKFC"/>
<name>U6GQL1_EIMAC</name>
<dbReference type="SMART" id="SM01099">
    <property type="entry name" value="CPW_WPC"/>
    <property type="match status" value="4"/>
</dbReference>
<protein>
    <submittedName>
        <fullName evidence="3">Plasmodium falciparum CPW-WPC domain-containing protein, putative</fullName>
    </submittedName>
</protein>
<feature type="domain" description="CPW-WPC" evidence="2">
    <location>
        <begin position="372"/>
        <end position="432"/>
    </location>
</feature>
<evidence type="ECO:0000256" key="1">
    <source>
        <dbReference type="SAM" id="MobiDB-lite"/>
    </source>
</evidence>
<gene>
    <name evidence="3" type="ORF">EAH_00061620</name>
</gene>
<feature type="compositionally biased region" description="Basic and acidic residues" evidence="1">
    <location>
        <begin position="16"/>
        <end position="27"/>
    </location>
</feature>
<dbReference type="Pfam" id="PF09717">
    <property type="entry name" value="CPW_WPC"/>
    <property type="match status" value="3"/>
</dbReference>
<organism evidence="3 4">
    <name type="scientific">Eimeria acervulina</name>
    <name type="common">Coccidian parasite</name>
    <dbReference type="NCBI Taxonomy" id="5801"/>
    <lineage>
        <taxon>Eukaryota</taxon>
        <taxon>Sar</taxon>
        <taxon>Alveolata</taxon>
        <taxon>Apicomplexa</taxon>
        <taxon>Conoidasida</taxon>
        <taxon>Coccidia</taxon>
        <taxon>Eucoccidiorida</taxon>
        <taxon>Eimeriorina</taxon>
        <taxon>Eimeriidae</taxon>
        <taxon>Eimeria</taxon>
    </lineage>
</organism>
<dbReference type="RefSeq" id="XP_013248777.1">
    <property type="nucleotide sequence ID" value="XM_013393323.1"/>
</dbReference>
<proteinExistence type="predicted"/>
<reference evidence="3" key="1">
    <citation type="submission" date="2013-10" db="EMBL/GenBank/DDBJ databases">
        <title>Genomic analysis of the causative agents of coccidiosis in chickens.</title>
        <authorList>
            <person name="Reid A.J."/>
            <person name="Blake D."/>
            <person name="Billington K."/>
            <person name="Browne H."/>
            <person name="Dunn M."/>
            <person name="Hung S."/>
            <person name="Kawahara F."/>
            <person name="Miranda-Saavedra D."/>
            <person name="Mourier T."/>
            <person name="Nagra H."/>
            <person name="Otto T.D."/>
            <person name="Rawlings N."/>
            <person name="Sanchez A."/>
            <person name="Sanders M."/>
            <person name="Subramaniam C."/>
            <person name="Tay Y."/>
            <person name="Dear P."/>
            <person name="Doerig C."/>
            <person name="Gruber A."/>
            <person name="Parkinson J."/>
            <person name="Shirley M."/>
            <person name="Wan K.L."/>
            <person name="Berriman M."/>
            <person name="Tomley F."/>
            <person name="Pain A."/>
        </authorList>
    </citation>
    <scope>NUCLEOTIDE SEQUENCE</scope>
    <source>
        <strain evidence="3">Houghton</strain>
    </source>
</reference>
<dbReference type="OrthoDB" id="368768at2759"/>
<dbReference type="InterPro" id="IPR006387">
    <property type="entry name" value="CPW_WPC_dom"/>
</dbReference>
<dbReference type="AlphaFoldDB" id="U6GQL1"/>
<dbReference type="NCBIfam" id="TIGR01492">
    <property type="entry name" value="CPW_WPC"/>
    <property type="match status" value="2"/>
</dbReference>